<organism evidence="2 3">
    <name type="scientific">Oceanipulchritudo coccoides</name>
    <dbReference type="NCBI Taxonomy" id="2706888"/>
    <lineage>
        <taxon>Bacteria</taxon>
        <taxon>Pseudomonadati</taxon>
        <taxon>Verrucomicrobiota</taxon>
        <taxon>Opitutia</taxon>
        <taxon>Puniceicoccales</taxon>
        <taxon>Oceanipulchritudinaceae</taxon>
        <taxon>Oceanipulchritudo</taxon>
    </lineage>
</organism>
<proteinExistence type="predicted"/>
<sequence>MKRYIPTLKNYSLLLFGLTFSAVMAQAATMVISEDGGTIDYADTNAWSTFTPGDGKLPAGRIPTAGDITTINANGTVNLASDVSSDVPDLINLANQFPGEATAGTLNINSGGNLVLGRLTISGNGSAGVLNIQGGSVSANGTNAPITFGSDAGILNITSGSFNDLFTGSRTVFTGTGGNCLGVINLSGGSLNSTGSVDNEILRLRAAQINISGGTLNMTGGQVVPGNSGAPGNPVTTFTVTGNDATILTDRLNVSVSPTTFVFNFDADGISPFVSSAFMNLGTATVVVDGTNYTGGSGSFPIFTATNIATLPAGDISLVGWDGYDVSIESEIVGEATVSINVVVVGEGQDPTWAGFLIGTDGWVDTGSLLGWINVSTDDFVYANSLGKYLYLPESQVGDSGAWTYVYD</sequence>
<keyword evidence="1" id="KW-0732">Signal</keyword>
<reference evidence="2 3" key="1">
    <citation type="submission" date="2020-02" db="EMBL/GenBank/DDBJ databases">
        <title>Albibacoteraceae fam. nov., the first described family within the subdivision 4 Verrucomicrobia.</title>
        <authorList>
            <person name="Xi F."/>
        </authorList>
    </citation>
    <scope>NUCLEOTIDE SEQUENCE [LARGE SCALE GENOMIC DNA]</scope>
    <source>
        <strain evidence="2 3">CK1056</strain>
    </source>
</reference>
<dbReference type="RefSeq" id="WP_163963644.1">
    <property type="nucleotide sequence ID" value="NZ_JAAGNX010000002.1"/>
</dbReference>
<gene>
    <name evidence="2" type="ORF">G0Q06_06390</name>
</gene>
<evidence type="ECO:0000256" key="1">
    <source>
        <dbReference type="SAM" id="SignalP"/>
    </source>
</evidence>
<evidence type="ECO:0000313" key="2">
    <source>
        <dbReference type="EMBL" id="NDV62069.1"/>
    </source>
</evidence>
<keyword evidence="3" id="KW-1185">Reference proteome</keyword>
<accession>A0A6B2M1I2</accession>
<feature type="signal peptide" evidence="1">
    <location>
        <begin position="1"/>
        <end position="27"/>
    </location>
</feature>
<comment type="caution">
    <text evidence="2">The sequence shown here is derived from an EMBL/GenBank/DDBJ whole genome shotgun (WGS) entry which is preliminary data.</text>
</comment>
<dbReference type="AlphaFoldDB" id="A0A6B2M1I2"/>
<feature type="chain" id="PRO_5025640873" evidence="1">
    <location>
        <begin position="28"/>
        <end position="408"/>
    </location>
</feature>
<protein>
    <submittedName>
        <fullName evidence="2">Uncharacterized protein</fullName>
    </submittedName>
</protein>
<dbReference type="Proteomes" id="UP000478417">
    <property type="component" value="Unassembled WGS sequence"/>
</dbReference>
<name>A0A6B2M1I2_9BACT</name>
<evidence type="ECO:0000313" key="3">
    <source>
        <dbReference type="Proteomes" id="UP000478417"/>
    </source>
</evidence>
<dbReference type="EMBL" id="JAAGNX010000002">
    <property type="protein sequence ID" value="NDV62069.1"/>
    <property type="molecule type" value="Genomic_DNA"/>
</dbReference>